<reference evidence="11" key="1">
    <citation type="submission" date="2021-04" db="EMBL/GenBank/DDBJ databases">
        <title>Luteolibacter sp. 32A isolated from the skin of an Anderson's salamander (Ambystoma andersonii).</title>
        <authorList>
            <person name="Spergser J."/>
            <person name="Busse H.-J."/>
        </authorList>
    </citation>
    <scope>NUCLEOTIDE SEQUENCE</scope>
    <source>
        <strain evidence="11">32A</strain>
    </source>
</reference>
<dbReference type="GO" id="GO:0036424">
    <property type="term" value="F:L-phosphoserine phosphatase activity"/>
    <property type="evidence" value="ECO:0007669"/>
    <property type="project" value="TreeGrafter"/>
</dbReference>
<dbReference type="InterPro" id="IPR023214">
    <property type="entry name" value="HAD_sf"/>
</dbReference>
<protein>
    <recommendedName>
        <fullName evidence="3">phosphoserine phosphatase</fullName>
        <ecNumber evidence="3">3.1.3.3</ecNumber>
    </recommendedName>
</protein>
<keyword evidence="12" id="KW-1185">Reference proteome</keyword>
<dbReference type="SUPFAM" id="SSF56784">
    <property type="entry name" value="HAD-like"/>
    <property type="match status" value="1"/>
</dbReference>
<evidence type="ECO:0000256" key="5">
    <source>
        <dbReference type="ARBA" id="ARBA00022723"/>
    </source>
</evidence>
<gene>
    <name evidence="11" type="ORF">KBB96_05400</name>
</gene>
<evidence type="ECO:0000256" key="1">
    <source>
        <dbReference type="ARBA" id="ARBA00001946"/>
    </source>
</evidence>
<dbReference type="GO" id="GO:0000287">
    <property type="term" value="F:magnesium ion binding"/>
    <property type="evidence" value="ECO:0007669"/>
    <property type="project" value="TreeGrafter"/>
</dbReference>
<dbReference type="GO" id="GO:0006564">
    <property type="term" value="P:L-serine biosynthetic process"/>
    <property type="evidence" value="ECO:0007669"/>
    <property type="project" value="UniProtKB-KW"/>
</dbReference>
<evidence type="ECO:0000256" key="9">
    <source>
        <dbReference type="ARBA" id="ARBA00048138"/>
    </source>
</evidence>
<dbReference type="GO" id="GO:0005737">
    <property type="term" value="C:cytoplasm"/>
    <property type="evidence" value="ECO:0007669"/>
    <property type="project" value="TreeGrafter"/>
</dbReference>
<keyword evidence="4" id="KW-0028">Amino-acid biosynthesis</keyword>
<dbReference type="EC" id="3.1.3.3" evidence="3"/>
<dbReference type="Pfam" id="PF12710">
    <property type="entry name" value="HAD"/>
    <property type="match status" value="1"/>
</dbReference>
<sequence length="221" mass="24513">MTITPPSNHRGKLFFFDCDSTLSTIEGIDELARVRGEKVYQDVVALTHAAMNGEIPLTDVFPRRMEIIQPDLETCEAVASLYIETITPGVRELVERLKADGWTLIILSGGFAPLIEPLARELGIDHVEAVPLHLDPEGRYAGYGSDYPTTRNGGKNEIIREWKAALRPNKVVMMGDGVSDLETKPDVDLFIGFGGVVRRPLVMNGSDLWIEKMSDFATDRI</sequence>
<comment type="pathway">
    <text evidence="2">Amino-acid biosynthesis; L-serine biosynthesis; L-serine from 3-phospho-D-glycerate: step 3/3.</text>
</comment>
<organism evidence="11 12">
    <name type="scientific">Luteolibacter ambystomatis</name>
    <dbReference type="NCBI Taxonomy" id="2824561"/>
    <lineage>
        <taxon>Bacteria</taxon>
        <taxon>Pseudomonadati</taxon>
        <taxon>Verrucomicrobiota</taxon>
        <taxon>Verrucomicrobiia</taxon>
        <taxon>Verrucomicrobiales</taxon>
        <taxon>Verrucomicrobiaceae</taxon>
        <taxon>Luteolibacter</taxon>
    </lineage>
</organism>
<evidence type="ECO:0000256" key="4">
    <source>
        <dbReference type="ARBA" id="ARBA00022605"/>
    </source>
</evidence>
<keyword evidence="7" id="KW-0460">Magnesium</keyword>
<keyword evidence="5" id="KW-0479">Metal-binding</keyword>
<dbReference type="KEGG" id="lamb:KBB96_05400"/>
<evidence type="ECO:0000256" key="10">
    <source>
        <dbReference type="ARBA" id="ARBA00048523"/>
    </source>
</evidence>
<dbReference type="NCBIfam" id="TIGR01488">
    <property type="entry name" value="HAD-SF-IB"/>
    <property type="match status" value="1"/>
</dbReference>
<evidence type="ECO:0000256" key="2">
    <source>
        <dbReference type="ARBA" id="ARBA00005135"/>
    </source>
</evidence>
<dbReference type="Proteomes" id="UP000676169">
    <property type="component" value="Chromosome"/>
</dbReference>
<dbReference type="InterPro" id="IPR050582">
    <property type="entry name" value="HAD-like_SerB"/>
</dbReference>
<dbReference type="PANTHER" id="PTHR43344">
    <property type="entry name" value="PHOSPHOSERINE PHOSPHATASE"/>
    <property type="match status" value="1"/>
</dbReference>
<name>A0A975J3D2_9BACT</name>
<comment type="catalytic activity">
    <reaction evidence="10">
        <text>O-phospho-D-serine + H2O = D-serine + phosphate</text>
        <dbReference type="Rhea" id="RHEA:24873"/>
        <dbReference type="ChEBI" id="CHEBI:15377"/>
        <dbReference type="ChEBI" id="CHEBI:35247"/>
        <dbReference type="ChEBI" id="CHEBI:43474"/>
        <dbReference type="ChEBI" id="CHEBI:58680"/>
        <dbReference type="EC" id="3.1.3.3"/>
    </reaction>
</comment>
<keyword evidence="8" id="KW-0718">Serine biosynthesis</keyword>
<dbReference type="Gene3D" id="3.40.50.1000">
    <property type="entry name" value="HAD superfamily/HAD-like"/>
    <property type="match status" value="1"/>
</dbReference>
<dbReference type="PANTHER" id="PTHR43344:SF2">
    <property type="entry name" value="PHOSPHOSERINE PHOSPHATASE"/>
    <property type="match status" value="1"/>
</dbReference>
<dbReference type="EMBL" id="CP073100">
    <property type="protein sequence ID" value="QUE53279.1"/>
    <property type="molecule type" value="Genomic_DNA"/>
</dbReference>
<evidence type="ECO:0000256" key="3">
    <source>
        <dbReference type="ARBA" id="ARBA00012640"/>
    </source>
</evidence>
<comment type="catalytic activity">
    <reaction evidence="9">
        <text>O-phospho-L-serine + H2O = L-serine + phosphate</text>
        <dbReference type="Rhea" id="RHEA:21208"/>
        <dbReference type="ChEBI" id="CHEBI:15377"/>
        <dbReference type="ChEBI" id="CHEBI:33384"/>
        <dbReference type="ChEBI" id="CHEBI:43474"/>
        <dbReference type="ChEBI" id="CHEBI:57524"/>
        <dbReference type="EC" id="3.1.3.3"/>
    </reaction>
</comment>
<dbReference type="InterPro" id="IPR036412">
    <property type="entry name" value="HAD-like_sf"/>
</dbReference>
<evidence type="ECO:0000313" key="12">
    <source>
        <dbReference type="Proteomes" id="UP000676169"/>
    </source>
</evidence>
<accession>A0A975J3D2</accession>
<proteinExistence type="predicted"/>
<evidence type="ECO:0000256" key="8">
    <source>
        <dbReference type="ARBA" id="ARBA00023299"/>
    </source>
</evidence>
<comment type="cofactor">
    <cofactor evidence="1">
        <name>Mg(2+)</name>
        <dbReference type="ChEBI" id="CHEBI:18420"/>
    </cofactor>
</comment>
<evidence type="ECO:0000256" key="7">
    <source>
        <dbReference type="ARBA" id="ARBA00022842"/>
    </source>
</evidence>
<keyword evidence="6" id="KW-0378">Hydrolase</keyword>
<evidence type="ECO:0000256" key="6">
    <source>
        <dbReference type="ARBA" id="ARBA00022801"/>
    </source>
</evidence>
<dbReference type="Gene3D" id="1.10.150.210">
    <property type="entry name" value="Phosphoserine phosphatase, domain 2"/>
    <property type="match status" value="1"/>
</dbReference>
<dbReference type="AlphaFoldDB" id="A0A975J3D2"/>
<evidence type="ECO:0000313" key="11">
    <source>
        <dbReference type="EMBL" id="QUE53279.1"/>
    </source>
</evidence>